<dbReference type="SUPFAM" id="SSF52540">
    <property type="entry name" value="P-loop containing nucleoside triphosphate hydrolases"/>
    <property type="match status" value="1"/>
</dbReference>
<name>A0AB39D9Z8_9BURK</name>
<evidence type="ECO:0000313" key="2">
    <source>
        <dbReference type="EMBL" id="XDJ51037.1"/>
    </source>
</evidence>
<accession>A0AB39D9Z8</accession>
<dbReference type="GO" id="GO:0004386">
    <property type="term" value="F:helicase activity"/>
    <property type="evidence" value="ECO:0007669"/>
    <property type="project" value="UniProtKB-KW"/>
</dbReference>
<evidence type="ECO:0000259" key="1">
    <source>
        <dbReference type="Pfam" id="PF04851"/>
    </source>
</evidence>
<dbReference type="EMBL" id="CP158255">
    <property type="protein sequence ID" value="XDJ51037.1"/>
    <property type="molecule type" value="Genomic_DNA"/>
</dbReference>
<dbReference type="GO" id="GO:0016787">
    <property type="term" value="F:hydrolase activity"/>
    <property type="evidence" value="ECO:0007669"/>
    <property type="project" value="InterPro"/>
</dbReference>
<organism evidence="2">
    <name type="scientific">Castellaniella ginsengisoli</name>
    <dbReference type="NCBI Taxonomy" id="546114"/>
    <lineage>
        <taxon>Bacteria</taxon>
        <taxon>Pseudomonadati</taxon>
        <taxon>Pseudomonadota</taxon>
        <taxon>Betaproteobacteria</taxon>
        <taxon>Burkholderiales</taxon>
        <taxon>Alcaligenaceae</taxon>
        <taxon>Castellaniella</taxon>
    </lineage>
</organism>
<sequence>MPMFELKVFQSESAALISARYAYFANHLERPWKGRKSPRPFFQALSALTGAGKTPILAEAVTRMRAHLSTEPIVFWMSKAKSVVAQTYTNFSSGGKYSSLVEDFRVVNVSQLTPHCIQDGSTPLIILATTGLFNNKEQAEGALNIYKQGVDLFGNESPWERLISRQAGGKRRPLFIVYDEGHNLSEQQASILSELEPEAYLLASATLRLPDSFNKSVIQHLVGWFEELSEREELAGLQALDDSGQPDPHRFITTSVRSDKVVDAQLVKRAVQFDGTTAPMEKCLDELVGRYRQIQEEINARNLGFSPKAIYVCKTNISDDGERDDHSRPFELRKAPPIRIWRYLVEQHGIPPEDIAIYANLAFDGKNKPDEVNLFSKGENDFDEFTEGDYKHIIFNLSLQEGWDDPACYLAYVDKSMGSSIQVEQIIGRVLRQYGAEHYDSPLLNSAHFFLRVDNESVFSEAIEGVKAKLKAEGAPIDIVSYYGSGTAGADDLLPKEGVQVELHQVYVESAAARERIDELITDFHHYMEGAVDTVGQARQTTQVIDMASVDADSGVTEWVTEGNTNPVRLRWLVNTAIKTRSNRVMSVVDLKHLKFDTRVQVQSSADRAAEKLASEIVKAYYDHSELFYETLKDFDFGTLRVPKSTPAFTNGLYERYAGFNKFELAFAEQLDKNGAIWHRNPSSGGFHIPLLSEGDTAAFYPDFIAWKGNHVYCLDTKGGHLLGEAVARKLFDIQDHEGRTPLHVRFISEGKQDELRGKVRSGGYTVWKMKSGNPTGIHVTTLSKAVAECLK</sequence>
<dbReference type="REBASE" id="857561">
    <property type="entry name" value="Cgi8ORF4050P"/>
</dbReference>
<dbReference type="AlphaFoldDB" id="A0AB39D9Z8"/>
<dbReference type="InterPro" id="IPR006935">
    <property type="entry name" value="Helicase/UvrB_N"/>
</dbReference>
<feature type="domain" description="Helicase/UvrB N-terminal" evidence="1">
    <location>
        <begin position="45"/>
        <end position="207"/>
    </location>
</feature>
<protein>
    <submittedName>
        <fullName evidence="2">DEAD/DEAH box helicase family protein</fullName>
    </submittedName>
</protein>
<keyword evidence="2" id="KW-0067">ATP-binding</keyword>
<keyword evidence="2" id="KW-0547">Nucleotide-binding</keyword>
<dbReference type="RefSeq" id="WP_368647340.1">
    <property type="nucleotide sequence ID" value="NZ_CP158255.1"/>
</dbReference>
<dbReference type="GO" id="GO:0005524">
    <property type="term" value="F:ATP binding"/>
    <property type="evidence" value="ECO:0007669"/>
    <property type="project" value="InterPro"/>
</dbReference>
<keyword evidence="2" id="KW-0347">Helicase</keyword>
<dbReference type="InterPro" id="IPR027417">
    <property type="entry name" value="P-loop_NTPase"/>
</dbReference>
<dbReference type="Pfam" id="PF04851">
    <property type="entry name" value="ResIII"/>
    <property type="match status" value="1"/>
</dbReference>
<gene>
    <name evidence="2" type="ORF">ABRZ09_04045</name>
</gene>
<dbReference type="Gene3D" id="3.40.50.300">
    <property type="entry name" value="P-loop containing nucleotide triphosphate hydrolases"/>
    <property type="match status" value="2"/>
</dbReference>
<reference evidence="2" key="1">
    <citation type="submission" date="2024-05" db="EMBL/GenBank/DDBJ databases">
        <authorList>
            <person name="Luo Y.-C."/>
            <person name="Nicholds J."/>
            <person name="Mortimer T."/>
            <person name="Maboni G."/>
        </authorList>
    </citation>
    <scope>NUCLEOTIDE SEQUENCE</scope>
    <source>
        <strain evidence="2">151108</strain>
    </source>
</reference>
<keyword evidence="2" id="KW-0378">Hydrolase</keyword>
<proteinExistence type="predicted"/>
<dbReference type="GO" id="GO:0003677">
    <property type="term" value="F:DNA binding"/>
    <property type="evidence" value="ECO:0007669"/>
    <property type="project" value="InterPro"/>
</dbReference>